<dbReference type="RefSeq" id="WP_064786916.1">
    <property type="nucleotide sequence ID" value="NZ_CAXSNP010000025.1"/>
</dbReference>
<evidence type="ECO:0000313" key="4">
    <source>
        <dbReference type="EMBL" id="NSI20733.1"/>
    </source>
</evidence>
<name>A0A3E4K3F1_MEDGN</name>
<sequence>MKNRPGEKIKLASLDELLGVVNEESAMEIEINKIHAFKNHPFKVLDDEKMQDLIESVKLSGVLTPVLLRVDSNDEYEMISGHRRLHAAKMAGLTTIPAIVRKLSDDDAVIAMVDANIQREELLPSEKAFAYKMKLDAMKRQAGRPKNNSGQNDQNLMGTVSRDVLAKQVGESFKQVQRYIRLTELIPELLDMVDNKKLTFTVGVDISYIDKEIQKWIYEYIKDTGFIKPQQITALRNQLNEGSVNQVGMLTIFNKCMMVKPPSRSITFSEKKLTKYFPESYSADDMERVIESLLEKWSQEQND</sequence>
<dbReference type="InterPro" id="IPR004437">
    <property type="entry name" value="ParB/RepB/Spo0J"/>
</dbReference>
<evidence type="ECO:0000313" key="8">
    <source>
        <dbReference type="Proteomes" id="UP000286137"/>
    </source>
</evidence>
<reference evidence="4" key="3">
    <citation type="submission" date="2020-02" db="EMBL/GenBank/DDBJ databases">
        <authorList>
            <person name="Littmann E."/>
            <person name="Sorbara M."/>
        </authorList>
    </citation>
    <scope>NUCLEOTIDE SEQUENCE</scope>
    <source>
        <strain evidence="4">MSK.22.53</strain>
    </source>
</reference>
<gene>
    <name evidence="6" type="ORF">DW142_11580</name>
    <name evidence="5" type="ORF">DWY88_14465</name>
    <name evidence="4" type="ORF">G4958_15650</name>
    <name evidence="3" type="ORF">PNU63_03125</name>
</gene>
<evidence type="ECO:0000313" key="5">
    <source>
        <dbReference type="EMBL" id="RGQ62225.1"/>
    </source>
</evidence>
<dbReference type="Pfam" id="PF02195">
    <property type="entry name" value="ParB_N"/>
    <property type="match status" value="1"/>
</dbReference>
<dbReference type="PANTHER" id="PTHR33375">
    <property type="entry name" value="CHROMOSOME-PARTITIONING PROTEIN PARB-RELATED"/>
    <property type="match status" value="1"/>
</dbReference>
<reference evidence="4" key="2">
    <citation type="journal article" date="2020" name="Cell Host Microbe">
        <title>Functional and Genomic Variation between Human-Derived Isolates of Lachnospiraceae Reveals Inter- and Intra-Species Diversity.</title>
        <authorList>
            <person name="Sorbara M.T."/>
            <person name="Littmann E.R."/>
            <person name="Fontana E."/>
            <person name="Moody T.U."/>
            <person name="Kohout C.E."/>
            <person name="Gjonbalaj M."/>
            <person name="Eaton V."/>
            <person name="Seok R."/>
            <person name="Leiner I.M."/>
            <person name="Pamer E.G."/>
        </authorList>
    </citation>
    <scope>NUCLEOTIDE SEQUENCE</scope>
    <source>
        <strain evidence="4">MSK.22.53</strain>
    </source>
</reference>
<dbReference type="GO" id="GO:0003677">
    <property type="term" value="F:DNA binding"/>
    <property type="evidence" value="ECO:0007669"/>
    <property type="project" value="InterPro"/>
</dbReference>
<dbReference type="CDD" id="cd16407">
    <property type="entry name" value="ParB_N_like"/>
    <property type="match status" value="1"/>
</dbReference>
<dbReference type="GO" id="GO:0005694">
    <property type="term" value="C:chromosome"/>
    <property type="evidence" value="ECO:0007669"/>
    <property type="project" value="TreeGrafter"/>
</dbReference>
<dbReference type="InterPro" id="IPR050336">
    <property type="entry name" value="Chromosome_partition/occlusion"/>
</dbReference>
<reference evidence="7 8" key="1">
    <citation type="submission" date="2018-08" db="EMBL/GenBank/DDBJ databases">
        <title>A genome reference for cultivated species of the human gut microbiota.</title>
        <authorList>
            <person name="Zou Y."/>
            <person name="Xue W."/>
            <person name="Luo G."/>
        </authorList>
    </citation>
    <scope>NUCLEOTIDE SEQUENCE [LARGE SCALE GENOMIC DNA]</scope>
    <source>
        <strain evidence="5 8">AF27-4BH</strain>
        <strain evidence="6 7">AM12-54</strain>
    </source>
</reference>
<dbReference type="AlphaFoldDB" id="A0A3E4K3F1"/>
<dbReference type="EMBL" id="QRTJ01000037">
    <property type="protein sequence ID" value="RGQ62225.1"/>
    <property type="molecule type" value="Genomic_DNA"/>
</dbReference>
<reference evidence="3" key="4">
    <citation type="submission" date="2023-01" db="EMBL/GenBank/DDBJ databases">
        <title>Human gut microbiome strain richness.</title>
        <authorList>
            <person name="Chen-Liaw A."/>
        </authorList>
    </citation>
    <scope>NUCLEOTIDE SEQUENCE</scope>
    <source>
        <strain evidence="3">1001217st1_A9_1001217B_191108</strain>
    </source>
</reference>
<dbReference type="Proteomes" id="UP001296643">
    <property type="component" value="Unassembled WGS sequence"/>
</dbReference>
<comment type="caution">
    <text evidence="6">The sequence shown here is derived from an EMBL/GenBank/DDBJ whole genome shotgun (WGS) entry which is preliminary data.</text>
</comment>
<dbReference type="SMART" id="SM00470">
    <property type="entry name" value="ParB"/>
    <property type="match status" value="1"/>
</dbReference>
<evidence type="ECO:0000313" key="3">
    <source>
        <dbReference type="EMBL" id="MDB8737791.1"/>
    </source>
</evidence>
<evidence type="ECO:0000313" key="6">
    <source>
        <dbReference type="EMBL" id="RHJ10324.1"/>
    </source>
</evidence>
<comment type="similarity">
    <text evidence="1">Belongs to the ParB family.</text>
</comment>
<dbReference type="Gene3D" id="3.90.1530.30">
    <property type="match status" value="1"/>
</dbReference>
<dbReference type="SUPFAM" id="SSF110849">
    <property type="entry name" value="ParB/Sulfiredoxin"/>
    <property type="match status" value="1"/>
</dbReference>
<dbReference type="Proteomes" id="UP001211731">
    <property type="component" value="Unassembled WGS sequence"/>
</dbReference>
<dbReference type="Proteomes" id="UP000286137">
    <property type="component" value="Unassembled WGS sequence"/>
</dbReference>
<organism evidence="6 7">
    <name type="scientific">Mediterraneibacter gnavus</name>
    <name type="common">Ruminococcus gnavus</name>
    <dbReference type="NCBI Taxonomy" id="33038"/>
    <lineage>
        <taxon>Bacteria</taxon>
        <taxon>Bacillati</taxon>
        <taxon>Bacillota</taxon>
        <taxon>Clostridia</taxon>
        <taxon>Lachnospirales</taxon>
        <taxon>Lachnospiraceae</taxon>
        <taxon>Mediterraneibacter</taxon>
    </lineage>
</organism>
<dbReference type="InterPro" id="IPR003115">
    <property type="entry name" value="ParB_N"/>
</dbReference>
<dbReference type="Proteomes" id="UP000283992">
    <property type="component" value="Unassembled WGS sequence"/>
</dbReference>
<protein>
    <submittedName>
        <fullName evidence="6">ParB/RepB/Spo0J family partition protein</fullName>
    </submittedName>
</protein>
<dbReference type="PANTHER" id="PTHR33375:SF1">
    <property type="entry name" value="CHROMOSOME-PARTITIONING PROTEIN PARB-RELATED"/>
    <property type="match status" value="1"/>
</dbReference>
<proteinExistence type="inferred from homology"/>
<dbReference type="Gene3D" id="1.10.10.2830">
    <property type="match status" value="1"/>
</dbReference>
<accession>A0A3E4K3F1</accession>
<dbReference type="NCBIfam" id="TIGR00180">
    <property type="entry name" value="parB_part"/>
    <property type="match status" value="1"/>
</dbReference>
<dbReference type="InterPro" id="IPR036086">
    <property type="entry name" value="ParB/Sulfiredoxin_sf"/>
</dbReference>
<dbReference type="EMBL" id="JAQMLR010000002">
    <property type="protein sequence ID" value="MDB8737791.1"/>
    <property type="molecule type" value="Genomic_DNA"/>
</dbReference>
<evidence type="ECO:0000256" key="1">
    <source>
        <dbReference type="ARBA" id="ARBA00006295"/>
    </source>
</evidence>
<feature type="domain" description="ParB-like N-terminal" evidence="2">
    <location>
        <begin position="27"/>
        <end position="117"/>
    </location>
</feature>
<evidence type="ECO:0000259" key="2">
    <source>
        <dbReference type="SMART" id="SM00470"/>
    </source>
</evidence>
<dbReference type="GO" id="GO:0007059">
    <property type="term" value="P:chromosome segregation"/>
    <property type="evidence" value="ECO:0007669"/>
    <property type="project" value="TreeGrafter"/>
</dbReference>
<dbReference type="EMBL" id="JAAIRM010000042">
    <property type="protein sequence ID" value="NSI20733.1"/>
    <property type="molecule type" value="Genomic_DNA"/>
</dbReference>
<dbReference type="EMBL" id="QRLN01000017">
    <property type="protein sequence ID" value="RHJ10324.1"/>
    <property type="molecule type" value="Genomic_DNA"/>
</dbReference>
<evidence type="ECO:0000313" key="7">
    <source>
        <dbReference type="Proteomes" id="UP000283992"/>
    </source>
</evidence>
<dbReference type="SUPFAM" id="SSF109709">
    <property type="entry name" value="KorB DNA-binding domain-like"/>
    <property type="match status" value="1"/>
</dbReference>